<dbReference type="PANTHER" id="PTHR43643">
    <property type="entry name" value="HISTIDINOL-PHOSPHATE AMINOTRANSFERASE 2"/>
    <property type="match status" value="1"/>
</dbReference>
<comment type="similarity">
    <text evidence="3 9">Belongs to the class-II pyridoxal-phosphate-dependent aminotransferase family. Histidinol-phosphate aminotransferase subfamily.</text>
</comment>
<keyword evidence="12" id="KW-1185">Reference proteome</keyword>
<name>A0A345P2P8_9GAMM</name>
<reference evidence="11 12" key="1">
    <citation type="submission" date="2018-07" db="EMBL/GenBank/DDBJ databases">
        <title>Genome sequencing of Moraxellaceae gen. HYN0046.</title>
        <authorList>
            <person name="Kim M."/>
            <person name="Yi H."/>
        </authorList>
    </citation>
    <scope>NUCLEOTIDE SEQUENCE [LARGE SCALE GENOMIC DNA]</scope>
    <source>
        <strain evidence="11 12">HYN0046</strain>
    </source>
</reference>
<organism evidence="11 12">
    <name type="scientific">Aquirhabdus parva</name>
    <dbReference type="NCBI Taxonomy" id="2283318"/>
    <lineage>
        <taxon>Bacteria</taxon>
        <taxon>Pseudomonadati</taxon>
        <taxon>Pseudomonadota</taxon>
        <taxon>Gammaproteobacteria</taxon>
        <taxon>Moraxellales</taxon>
        <taxon>Moraxellaceae</taxon>
        <taxon>Aquirhabdus</taxon>
    </lineage>
</organism>
<dbReference type="InterPro" id="IPR015422">
    <property type="entry name" value="PyrdxlP-dep_Trfase_small"/>
</dbReference>
<keyword evidence="9" id="KW-0028">Amino-acid biosynthesis</keyword>
<feature type="modified residue" description="N6-(pyridoxal phosphate)lysine" evidence="9">
    <location>
        <position position="221"/>
    </location>
</feature>
<dbReference type="OrthoDB" id="9809616at2"/>
<evidence type="ECO:0000313" key="12">
    <source>
        <dbReference type="Proteomes" id="UP000253940"/>
    </source>
</evidence>
<dbReference type="Pfam" id="PF00155">
    <property type="entry name" value="Aminotran_1_2"/>
    <property type="match status" value="1"/>
</dbReference>
<dbReference type="EC" id="2.6.1.9" evidence="9"/>
<dbReference type="CDD" id="cd00609">
    <property type="entry name" value="AAT_like"/>
    <property type="match status" value="1"/>
</dbReference>
<gene>
    <name evidence="9" type="primary">hisC</name>
    <name evidence="11" type="ORF">HYN46_00775</name>
</gene>
<evidence type="ECO:0000256" key="2">
    <source>
        <dbReference type="ARBA" id="ARBA00005011"/>
    </source>
</evidence>
<evidence type="ECO:0000256" key="6">
    <source>
        <dbReference type="ARBA" id="ARBA00022679"/>
    </source>
</evidence>
<evidence type="ECO:0000256" key="5">
    <source>
        <dbReference type="ARBA" id="ARBA00022576"/>
    </source>
</evidence>
<dbReference type="InterPro" id="IPR005861">
    <property type="entry name" value="HisP_aminotrans"/>
</dbReference>
<dbReference type="Gene3D" id="3.90.1150.10">
    <property type="entry name" value="Aspartate Aminotransferase, domain 1"/>
    <property type="match status" value="1"/>
</dbReference>
<evidence type="ECO:0000256" key="8">
    <source>
        <dbReference type="ARBA" id="ARBA00047481"/>
    </source>
</evidence>
<feature type="domain" description="Aminotransferase class I/classII large" evidence="10">
    <location>
        <begin position="33"/>
        <end position="358"/>
    </location>
</feature>
<dbReference type="InterPro" id="IPR015424">
    <property type="entry name" value="PyrdxlP-dep_Trfase"/>
</dbReference>
<dbReference type="InterPro" id="IPR004839">
    <property type="entry name" value="Aminotransferase_I/II_large"/>
</dbReference>
<evidence type="ECO:0000313" key="11">
    <source>
        <dbReference type="EMBL" id="AXI01557.1"/>
    </source>
</evidence>
<dbReference type="PROSITE" id="PS00599">
    <property type="entry name" value="AA_TRANSFER_CLASS_2"/>
    <property type="match status" value="1"/>
</dbReference>
<proteinExistence type="inferred from homology"/>
<dbReference type="RefSeq" id="WP_114897667.1">
    <property type="nucleotide sequence ID" value="NZ_CP031222.1"/>
</dbReference>
<keyword evidence="6 9" id="KW-0808">Transferase</keyword>
<dbReference type="Gene3D" id="3.40.640.10">
    <property type="entry name" value="Type I PLP-dependent aspartate aminotransferase-like (Major domain)"/>
    <property type="match status" value="1"/>
</dbReference>
<dbReference type="GO" id="GO:0000105">
    <property type="term" value="P:L-histidine biosynthetic process"/>
    <property type="evidence" value="ECO:0007669"/>
    <property type="project" value="UniProtKB-UniRule"/>
</dbReference>
<dbReference type="EMBL" id="CP031222">
    <property type="protein sequence ID" value="AXI01557.1"/>
    <property type="molecule type" value="Genomic_DNA"/>
</dbReference>
<evidence type="ECO:0000256" key="4">
    <source>
        <dbReference type="ARBA" id="ARBA00011738"/>
    </source>
</evidence>
<comment type="pathway">
    <text evidence="2 9">Amino-acid biosynthesis; L-histidine biosynthesis; L-histidine from 5-phospho-alpha-D-ribose 1-diphosphate: step 7/9.</text>
</comment>
<dbReference type="PANTHER" id="PTHR43643:SF3">
    <property type="entry name" value="HISTIDINOL-PHOSPHATE AMINOTRANSFERASE"/>
    <property type="match status" value="1"/>
</dbReference>
<comment type="catalytic activity">
    <reaction evidence="8 9">
        <text>L-histidinol phosphate + 2-oxoglutarate = 3-(imidazol-4-yl)-2-oxopropyl phosphate + L-glutamate</text>
        <dbReference type="Rhea" id="RHEA:23744"/>
        <dbReference type="ChEBI" id="CHEBI:16810"/>
        <dbReference type="ChEBI" id="CHEBI:29985"/>
        <dbReference type="ChEBI" id="CHEBI:57766"/>
        <dbReference type="ChEBI" id="CHEBI:57980"/>
        <dbReference type="EC" id="2.6.1.9"/>
    </reaction>
</comment>
<keyword evidence="5 9" id="KW-0032">Aminotransferase</keyword>
<evidence type="ECO:0000259" key="10">
    <source>
        <dbReference type="Pfam" id="PF00155"/>
    </source>
</evidence>
<comment type="subunit">
    <text evidence="4 9">Homodimer.</text>
</comment>
<dbReference type="UniPathway" id="UPA00031">
    <property type="reaction ID" value="UER00012"/>
</dbReference>
<evidence type="ECO:0000256" key="7">
    <source>
        <dbReference type="ARBA" id="ARBA00022898"/>
    </source>
</evidence>
<dbReference type="GO" id="GO:0004400">
    <property type="term" value="F:histidinol-phosphate transaminase activity"/>
    <property type="evidence" value="ECO:0007669"/>
    <property type="project" value="UniProtKB-UniRule"/>
</dbReference>
<dbReference type="SUPFAM" id="SSF53383">
    <property type="entry name" value="PLP-dependent transferases"/>
    <property type="match status" value="1"/>
</dbReference>
<comment type="cofactor">
    <cofactor evidence="1 9">
        <name>pyridoxal 5'-phosphate</name>
        <dbReference type="ChEBI" id="CHEBI:597326"/>
    </cofactor>
</comment>
<evidence type="ECO:0000256" key="9">
    <source>
        <dbReference type="HAMAP-Rule" id="MF_01023"/>
    </source>
</evidence>
<evidence type="ECO:0000256" key="3">
    <source>
        <dbReference type="ARBA" id="ARBA00007970"/>
    </source>
</evidence>
<dbReference type="KEGG" id="mbah:HYN46_00775"/>
<dbReference type="AlphaFoldDB" id="A0A345P2P8"/>
<accession>A0A345P2P8</accession>
<sequence length="362" mass="39881">MSSVDIPMKQRLWSPLVRDLVPYVPGEQPKINNLIKLNTNESPFPPSPKVREAVISALGLDGDVLRLYPDPDASSLKQVIATYHGLATNQVFLGNGSDEVLAHIYTAFFKQSLPILSPDISYSFYPVYSQLYAVETVQIPLDADFRIDVNDYKVPNGGVILANPNAPTGVLLSLDQIRQLLSNNPESVVVIDEAYIDFGGQSAIALINEFDNLVVCHTVSKSRALAGLRIGMVFGQAHLIEALERVKNSFNSYPLDRLAIAGGVASYEDDAYFQSTCQALIDLREDLVSKLQGLGFDVLPSHANFIFARHPQHEAVTLAKGLRESGIIVRHFAKPRIDQFLRITIGTAEQNQALVSRLQEIL</sequence>
<dbReference type="HAMAP" id="MF_01023">
    <property type="entry name" value="HisC_aminotrans_2"/>
    <property type="match status" value="1"/>
</dbReference>
<evidence type="ECO:0000256" key="1">
    <source>
        <dbReference type="ARBA" id="ARBA00001933"/>
    </source>
</evidence>
<dbReference type="InterPro" id="IPR001917">
    <property type="entry name" value="Aminotrans_II_pyridoxalP_BS"/>
</dbReference>
<keyword evidence="9" id="KW-0368">Histidine biosynthesis</keyword>
<dbReference type="NCBIfam" id="TIGR01141">
    <property type="entry name" value="hisC"/>
    <property type="match status" value="1"/>
</dbReference>
<keyword evidence="7 9" id="KW-0663">Pyridoxal phosphate</keyword>
<protein>
    <recommendedName>
        <fullName evidence="9">Histidinol-phosphate aminotransferase</fullName>
        <ecNumber evidence="9">2.6.1.9</ecNumber>
    </recommendedName>
    <alternativeName>
        <fullName evidence="9">Imidazole acetol-phosphate transaminase</fullName>
    </alternativeName>
</protein>
<dbReference type="InterPro" id="IPR050106">
    <property type="entry name" value="HistidinolP_aminotransfase"/>
</dbReference>
<dbReference type="InterPro" id="IPR015421">
    <property type="entry name" value="PyrdxlP-dep_Trfase_major"/>
</dbReference>
<dbReference type="Proteomes" id="UP000253940">
    <property type="component" value="Chromosome"/>
</dbReference>
<dbReference type="GO" id="GO:0030170">
    <property type="term" value="F:pyridoxal phosphate binding"/>
    <property type="evidence" value="ECO:0007669"/>
    <property type="project" value="InterPro"/>
</dbReference>